<reference evidence="1" key="1">
    <citation type="submission" date="2021-06" db="EMBL/GenBank/DDBJ databases">
        <authorList>
            <person name="Kallberg Y."/>
            <person name="Tangrot J."/>
            <person name="Rosling A."/>
        </authorList>
    </citation>
    <scope>NUCLEOTIDE SEQUENCE</scope>
    <source>
        <strain evidence="1">MA461A</strain>
    </source>
</reference>
<evidence type="ECO:0000313" key="1">
    <source>
        <dbReference type="EMBL" id="CAG8818100.1"/>
    </source>
</evidence>
<gene>
    <name evidence="1" type="ORF">RPERSI_LOCUS24843</name>
</gene>
<sequence length="202" mass="24025">KQINAVNLRVDYKYRGEQLKNICLYDYIATIHKIKINSNELDKLNRQKNREGHTTRVDRFLFLGGKKKCDETCDHSMIHPQHATHIQVHWTQILDKQDNFGTDNLVLLNPYEIMHSGLHNTKFVDDAMFHLYLKDKFNDKKEGQLNFQRKFDTMNYDEEHIRPSCENDSNLIKTWQKTIASRKKMEQIDTNISSEENHYSKP</sequence>
<accession>A0ACA9RZF2</accession>
<feature type="non-terminal residue" evidence="1">
    <location>
        <position position="202"/>
    </location>
</feature>
<name>A0ACA9RZF2_9GLOM</name>
<organism evidence="1 2">
    <name type="scientific">Racocetra persica</name>
    <dbReference type="NCBI Taxonomy" id="160502"/>
    <lineage>
        <taxon>Eukaryota</taxon>
        <taxon>Fungi</taxon>
        <taxon>Fungi incertae sedis</taxon>
        <taxon>Mucoromycota</taxon>
        <taxon>Glomeromycotina</taxon>
        <taxon>Glomeromycetes</taxon>
        <taxon>Diversisporales</taxon>
        <taxon>Gigasporaceae</taxon>
        <taxon>Racocetra</taxon>
    </lineage>
</organism>
<keyword evidence="2" id="KW-1185">Reference proteome</keyword>
<feature type="non-terminal residue" evidence="1">
    <location>
        <position position="1"/>
    </location>
</feature>
<evidence type="ECO:0000313" key="2">
    <source>
        <dbReference type="Proteomes" id="UP000789920"/>
    </source>
</evidence>
<dbReference type="EMBL" id="CAJVQC010080586">
    <property type="protein sequence ID" value="CAG8818100.1"/>
    <property type="molecule type" value="Genomic_DNA"/>
</dbReference>
<protein>
    <submittedName>
        <fullName evidence="1">362_t:CDS:1</fullName>
    </submittedName>
</protein>
<proteinExistence type="predicted"/>
<comment type="caution">
    <text evidence="1">The sequence shown here is derived from an EMBL/GenBank/DDBJ whole genome shotgun (WGS) entry which is preliminary data.</text>
</comment>
<dbReference type="Proteomes" id="UP000789920">
    <property type="component" value="Unassembled WGS sequence"/>
</dbReference>